<dbReference type="STRING" id="1850250.LPB142_00660"/>
<proteinExistence type="inferred from homology"/>
<dbReference type="PANTHER" id="PTHR47245:SF2">
    <property type="entry name" value="PEPTIDYL-PROLYL CIS-TRANS ISOMERASE HP_0175-RELATED"/>
    <property type="match status" value="1"/>
</dbReference>
<dbReference type="AlphaFoldDB" id="A0A1D9M891"/>
<evidence type="ECO:0000259" key="9">
    <source>
        <dbReference type="PROSITE" id="PS50198"/>
    </source>
</evidence>
<comment type="catalytic activity">
    <reaction evidence="1">
        <text>[protein]-peptidylproline (omega=180) = [protein]-peptidylproline (omega=0)</text>
        <dbReference type="Rhea" id="RHEA:16237"/>
        <dbReference type="Rhea" id="RHEA-COMP:10747"/>
        <dbReference type="Rhea" id="RHEA-COMP:10748"/>
        <dbReference type="ChEBI" id="CHEBI:83833"/>
        <dbReference type="ChEBI" id="CHEBI:83834"/>
        <dbReference type="EC" id="5.2.1.8"/>
    </reaction>
</comment>
<evidence type="ECO:0000256" key="7">
    <source>
        <dbReference type="ARBA" id="ARBA00031484"/>
    </source>
</evidence>
<evidence type="ECO:0000256" key="2">
    <source>
        <dbReference type="ARBA" id="ARBA00007656"/>
    </source>
</evidence>
<comment type="similarity">
    <text evidence="2">Belongs to the PpiC/parvulin rotamase family.</text>
</comment>
<evidence type="ECO:0000256" key="4">
    <source>
        <dbReference type="ARBA" id="ARBA00018370"/>
    </source>
</evidence>
<dbReference type="PROSITE" id="PS50198">
    <property type="entry name" value="PPIC_PPIASE_2"/>
    <property type="match status" value="1"/>
</dbReference>
<dbReference type="SUPFAM" id="SSF54534">
    <property type="entry name" value="FKBP-like"/>
    <property type="match status" value="1"/>
</dbReference>
<dbReference type="PROSITE" id="PS01096">
    <property type="entry name" value="PPIC_PPIASE_1"/>
    <property type="match status" value="1"/>
</dbReference>
<feature type="domain" description="PpiC" evidence="9">
    <location>
        <begin position="113"/>
        <end position="215"/>
    </location>
</feature>
<keyword evidence="5 8" id="KW-0697">Rotamase</keyword>
<dbReference type="InterPro" id="IPR000297">
    <property type="entry name" value="PPIase_PpiC"/>
</dbReference>
<evidence type="ECO:0000313" key="10">
    <source>
        <dbReference type="EMBL" id="AOZ68010.1"/>
    </source>
</evidence>
<dbReference type="Proteomes" id="UP000176562">
    <property type="component" value="Chromosome"/>
</dbReference>
<gene>
    <name evidence="10" type="ORF">LPB142_00660</name>
</gene>
<dbReference type="Pfam" id="PF00639">
    <property type="entry name" value="Rotamase"/>
    <property type="match status" value="1"/>
</dbReference>
<protein>
    <recommendedName>
        <fullName evidence="4">Parvulin-like PPIase</fullName>
        <ecNumber evidence="3">5.2.1.8</ecNumber>
    </recommendedName>
    <alternativeName>
        <fullName evidence="6">Peptidyl-prolyl cis-trans isomerase plp</fullName>
    </alternativeName>
    <alternativeName>
        <fullName evidence="7">Rotamase plp</fullName>
    </alternativeName>
</protein>
<evidence type="ECO:0000256" key="3">
    <source>
        <dbReference type="ARBA" id="ARBA00013194"/>
    </source>
</evidence>
<evidence type="ECO:0000256" key="1">
    <source>
        <dbReference type="ARBA" id="ARBA00000971"/>
    </source>
</evidence>
<dbReference type="Gene3D" id="3.10.50.40">
    <property type="match status" value="1"/>
</dbReference>
<dbReference type="InterPro" id="IPR046357">
    <property type="entry name" value="PPIase_dom_sf"/>
</dbReference>
<organism evidence="10 11">
    <name type="scientific">Rhodobacter xanthinilyticus</name>
    <dbReference type="NCBI Taxonomy" id="1850250"/>
    <lineage>
        <taxon>Bacteria</taxon>
        <taxon>Pseudomonadati</taxon>
        <taxon>Pseudomonadota</taxon>
        <taxon>Alphaproteobacteria</taxon>
        <taxon>Rhodobacterales</taxon>
        <taxon>Rhodobacter group</taxon>
        <taxon>Rhodobacter</taxon>
    </lineage>
</organism>
<sequence length="271" mass="29124">MNAQLYPDLVVNGELVPHSVVANEAQNHPAPSGKPGIAWRQAANAVAMRTLLLQEARQRGIRAEPAEVGPGRFETGEEALIRGLLDAEVEVSAPTEDDIRREWARDPGRFRSPPLWEVSHILCACDPRNENERVAARARAAGLLARVAEDPGRFARLASAHSDCGSKSSGGTLGQLGPGDTVPEFEAALRKMKEGEISSKPVLTRHGWHVIRMDAIAEGAVLPFGTVRSKIAEAMEKAAWARNARAFADRLVASAQISGAELGRRAPGEKS</sequence>
<keyword evidence="8" id="KW-0413">Isomerase</keyword>
<dbReference type="InterPro" id="IPR027304">
    <property type="entry name" value="Trigger_fact/SurA_dom_sf"/>
</dbReference>
<evidence type="ECO:0000256" key="6">
    <source>
        <dbReference type="ARBA" id="ARBA00030642"/>
    </source>
</evidence>
<evidence type="ECO:0000256" key="8">
    <source>
        <dbReference type="PROSITE-ProRule" id="PRU00278"/>
    </source>
</evidence>
<dbReference type="RefSeq" id="WP_068768058.1">
    <property type="nucleotide sequence ID" value="NZ_CP017781.1"/>
</dbReference>
<keyword evidence="11" id="KW-1185">Reference proteome</keyword>
<dbReference type="SUPFAM" id="SSF109998">
    <property type="entry name" value="Triger factor/SurA peptide-binding domain-like"/>
    <property type="match status" value="1"/>
</dbReference>
<name>A0A1D9M891_9RHOB</name>
<accession>A0A1D9M891</accession>
<evidence type="ECO:0000313" key="11">
    <source>
        <dbReference type="Proteomes" id="UP000176562"/>
    </source>
</evidence>
<dbReference type="EC" id="5.2.1.8" evidence="3"/>
<dbReference type="PANTHER" id="PTHR47245">
    <property type="entry name" value="PEPTIDYLPROLYL ISOMERASE"/>
    <property type="match status" value="1"/>
</dbReference>
<dbReference type="InterPro" id="IPR050245">
    <property type="entry name" value="PrsA_foldase"/>
</dbReference>
<dbReference type="KEGG" id="rhp:LPB142_00660"/>
<evidence type="ECO:0000256" key="5">
    <source>
        <dbReference type="ARBA" id="ARBA00023110"/>
    </source>
</evidence>
<dbReference type="InterPro" id="IPR023058">
    <property type="entry name" value="PPIase_PpiC_CS"/>
</dbReference>
<dbReference type="EMBL" id="CP017781">
    <property type="protein sequence ID" value="AOZ68010.1"/>
    <property type="molecule type" value="Genomic_DNA"/>
</dbReference>
<dbReference type="GO" id="GO:0003755">
    <property type="term" value="F:peptidyl-prolyl cis-trans isomerase activity"/>
    <property type="evidence" value="ECO:0007669"/>
    <property type="project" value="UniProtKB-KW"/>
</dbReference>
<reference evidence="10 11" key="1">
    <citation type="submission" date="2016-10" db="EMBL/GenBank/DDBJ databases">
        <title>Rhodobacter sp. LPB0142, isolated from sea water.</title>
        <authorList>
            <person name="Kim E."/>
            <person name="Yi H."/>
        </authorList>
    </citation>
    <scope>NUCLEOTIDE SEQUENCE [LARGE SCALE GENOMIC DNA]</scope>
    <source>
        <strain evidence="10 11">LPB0142</strain>
    </source>
</reference>